<evidence type="ECO:0000313" key="12">
    <source>
        <dbReference type="EMBL" id="MEN2785151.1"/>
    </source>
</evidence>
<keyword evidence="2" id="KW-0813">Transport</keyword>
<reference evidence="12 13" key="1">
    <citation type="submission" date="2024-05" db="EMBL/GenBank/DDBJ databases">
        <authorList>
            <person name="Liu Q."/>
            <person name="Xin Y.-H."/>
        </authorList>
    </citation>
    <scope>NUCLEOTIDE SEQUENCE [LARGE SCALE GENOMIC DNA]</scope>
    <source>
        <strain evidence="12 13">CGMCC 1.15349</strain>
    </source>
</reference>
<evidence type="ECO:0000313" key="13">
    <source>
        <dbReference type="Proteomes" id="UP001404104"/>
    </source>
</evidence>
<keyword evidence="6" id="KW-0653">Protein transport</keyword>
<keyword evidence="5 9" id="KW-0812">Transmembrane</keyword>
<dbReference type="Proteomes" id="UP001404104">
    <property type="component" value="Unassembled WGS sequence"/>
</dbReference>
<evidence type="ECO:0000256" key="2">
    <source>
        <dbReference type="ARBA" id="ARBA00022448"/>
    </source>
</evidence>
<evidence type="ECO:0000256" key="9">
    <source>
        <dbReference type="SAM" id="Phobius"/>
    </source>
</evidence>
<dbReference type="InterPro" id="IPR001478">
    <property type="entry name" value="PDZ"/>
</dbReference>
<feature type="domain" description="PDZ" evidence="11">
    <location>
        <begin position="189"/>
        <end position="278"/>
    </location>
</feature>
<sequence>MRLALDARARRLLRRWPRTNLYSALELVLLGVLAVQCARLLWVIVTPVGPLGAWRPAQPGVAGSPIEILRGFDPFFRSAPATGQATVVTSLQLTLYGTRIDEAVGGGSAIIAGPDGVQMSVAVGDEIVPGVRLKAVAFDHVTVDRGGVAEDLFLDQSGGATPVTPPAPGALPAGGALPASAGAPAGDAGVKLSQLQSDIGFIPRVDGGRVSGLVVRSQGSGAAFRAAGLRDGDVVTAIGGRAVSGPGDIERLAAQFGNGGTLAMTVERGTDTLPLSLTIAGQ</sequence>
<keyword evidence="8 9" id="KW-0472">Membrane</keyword>
<evidence type="ECO:0000256" key="1">
    <source>
        <dbReference type="ARBA" id="ARBA00004533"/>
    </source>
</evidence>
<evidence type="ECO:0000259" key="11">
    <source>
        <dbReference type="Pfam" id="PF13180"/>
    </source>
</evidence>
<proteinExistence type="predicted"/>
<evidence type="ECO:0000259" key="10">
    <source>
        <dbReference type="Pfam" id="PF11356"/>
    </source>
</evidence>
<name>A0ABU9XMW5_9SPHN</name>
<comment type="caution">
    <text evidence="12">The sequence shown here is derived from an EMBL/GenBank/DDBJ whole genome shotgun (WGS) entry which is preliminary data.</text>
</comment>
<accession>A0ABU9XMW5</accession>
<comment type="subcellular location">
    <subcellularLocation>
        <location evidence="1">Cell inner membrane</location>
    </subcellularLocation>
</comment>
<keyword evidence="3" id="KW-1003">Cell membrane</keyword>
<feature type="transmembrane region" description="Helical" evidence="9">
    <location>
        <begin position="21"/>
        <end position="45"/>
    </location>
</feature>
<keyword evidence="7 9" id="KW-1133">Transmembrane helix</keyword>
<organism evidence="12 13">
    <name type="scientific">Sphingomonas qilianensis</name>
    <dbReference type="NCBI Taxonomy" id="1736690"/>
    <lineage>
        <taxon>Bacteria</taxon>
        <taxon>Pseudomonadati</taxon>
        <taxon>Pseudomonadota</taxon>
        <taxon>Alphaproteobacteria</taxon>
        <taxon>Sphingomonadales</taxon>
        <taxon>Sphingomonadaceae</taxon>
        <taxon>Sphingomonas</taxon>
    </lineage>
</organism>
<dbReference type="InterPro" id="IPR036034">
    <property type="entry name" value="PDZ_sf"/>
</dbReference>
<dbReference type="RefSeq" id="WP_345862553.1">
    <property type="nucleotide sequence ID" value="NZ_JBDIMF010000001.1"/>
</dbReference>
<gene>
    <name evidence="12" type="ORF">ABC969_01800</name>
</gene>
<keyword evidence="4" id="KW-0997">Cell inner membrane</keyword>
<dbReference type="SUPFAM" id="SSF50156">
    <property type="entry name" value="PDZ domain-like"/>
    <property type="match status" value="1"/>
</dbReference>
<dbReference type="Pfam" id="PF11356">
    <property type="entry name" value="T2SSC"/>
    <property type="match status" value="1"/>
</dbReference>
<feature type="domain" description="Type II secretion system protein GspC N-terminal" evidence="10">
    <location>
        <begin position="28"/>
        <end position="154"/>
    </location>
</feature>
<dbReference type="Gene3D" id="2.30.30.830">
    <property type="match status" value="1"/>
</dbReference>
<evidence type="ECO:0000256" key="6">
    <source>
        <dbReference type="ARBA" id="ARBA00022927"/>
    </source>
</evidence>
<dbReference type="Pfam" id="PF13180">
    <property type="entry name" value="PDZ_2"/>
    <property type="match status" value="1"/>
</dbReference>
<dbReference type="InterPro" id="IPR024961">
    <property type="entry name" value="T2SS_GspC_N"/>
</dbReference>
<evidence type="ECO:0000256" key="5">
    <source>
        <dbReference type="ARBA" id="ARBA00022692"/>
    </source>
</evidence>
<dbReference type="Gene3D" id="2.30.42.10">
    <property type="match status" value="1"/>
</dbReference>
<dbReference type="EMBL" id="JBDIMF010000001">
    <property type="protein sequence ID" value="MEN2785151.1"/>
    <property type="molecule type" value="Genomic_DNA"/>
</dbReference>
<evidence type="ECO:0000256" key="3">
    <source>
        <dbReference type="ARBA" id="ARBA00022475"/>
    </source>
</evidence>
<evidence type="ECO:0000256" key="4">
    <source>
        <dbReference type="ARBA" id="ARBA00022519"/>
    </source>
</evidence>
<protein>
    <submittedName>
        <fullName evidence="12">Type II secretion system protein N</fullName>
    </submittedName>
</protein>
<evidence type="ECO:0000256" key="7">
    <source>
        <dbReference type="ARBA" id="ARBA00022989"/>
    </source>
</evidence>
<evidence type="ECO:0000256" key="8">
    <source>
        <dbReference type="ARBA" id="ARBA00023136"/>
    </source>
</evidence>
<keyword evidence="13" id="KW-1185">Reference proteome</keyword>